<protein>
    <submittedName>
        <fullName evidence="2">Uncharacterized protein</fullName>
    </submittedName>
</protein>
<keyword evidence="1" id="KW-0732">Signal</keyword>
<evidence type="ECO:0000313" key="3">
    <source>
        <dbReference type="Proteomes" id="UP000542776"/>
    </source>
</evidence>
<organism evidence="2 3">
    <name type="scientific">Aureimonas pseudogalii</name>
    <dbReference type="NCBI Taxonomy" id="1744844"/>
    <lineage>
        <taxon>Bacteria</taxon>
        <taxon>Pseudomonadati</taxon>
        <taxon>Pseudomonadota</taxon>
        <taxon>Alphaproteobacteria</taxon>
        <taxon>Hyphomicrobiales</taxon>
        <taxon>Aurantimonadaceae</taxon>
        <taxon>Aureimonas</taxon>
    </lineage>
</organism>
<dbReference type="RefSeq" id="WP_183202669.1">
    <property type="nucleotide sequence ID" value="NZ_JACIEK010000026.1"/>
</dbReference>
<dbReference type="Proteomes" id="UP000542776">
    <property type="component" value="Unassembled WGS sequence"/>
</dbReference>
<dbReference type="AlphaFoldDB" id="A0A7W6MMC0"/>
<feature type="chain" id="PRO_5030926232" evidence="1">
    <location>
        <begin position="24"/>
        <end position="72"/>
    </location>
</feature>
<evidence type="ECO:0000313" key="2">
    <source>
        <dbReference type="EMBL" id="MBB4000690.1"/>
    </source>
</evidence>
<evidence type="ECO:0000256" key="1">
    <source>
        <dbReference type="SAM" id="SignalP"/>
    </source>
</evidence>
<sequence>MPWKTALLSAACLVPLTTAGALAQTAVVTAAVNQSATGTPRIAAQRQALFAQMLADPSDLDAAFRYAALSAE</sequence>
<keyword evidence="3" id="KW-1185">Reference proteome</keyword>
<proteinExistence type="predicted"/>
<comment type="caution">
    <text evidence="2">The sequence shown here is derived from an EMBL/GenBank/DDBJ whole genome shotgun (WGS) entry which is preliminary data.</text>
</comment>
<accession>A0A7W6MMC0</accession>
<feature type="signal peptide" evidence="1">
    <location>
        <begin position="1"/>
        <end position="23"/>
    </location>
</feature>
<name>A0A7W6MMC0_9HYPH</name>
<reference evidence="2 3" key="1">
    <citation type="submission" date="2020-08" db="EMBL/GenBank/DDBJ databases">
        <title>Genomic Encyclopedia of Type Strains, Phase IV (KMG-IV): sequencing the most valuable type-strain genomes for metagenomic binning, comparative biology and taxonomic classification.</title>
        <authorList>
            <person name="Goeker M."/>
        </authorList>
    </citation>
    <scope>NUCLEOTIDE SEQUENCE [LARGE SCALE GENOMIC DNA]</scope>
    <source>
        <strain evidence="2 3">DSM 102238</strain>
    </source>
</reference>
<dbReference type="EMBL" id="JACIEK010000026">
    <property type="protein sequence ID" value="MBB4000690.1"/>
    <property type="molecule type" value="Genomic_DNA"/>
</dbReference>
<gene>
    <name evidence="2" type="ORF">GGR04_004570</name>
</gene>
<feature type="non-terminal residue" evidence="2">
    <location>
        <position position="72"/>
    </location>
</feature>